<evidence type="ECO:0000313" key="9">
    <source>
        <dbReference type="EMBL" id="PSS10483.1"/>
    </source>
</evidence>
<evidence type="ECO:0000256" key="4">
    <source>
        <dbReference type="ARBA" id="ARBA00009567"/>
    </source>
</evidence>
<dbReference type="GO" id="GO:0005634">
    <property type="term" value="C:nucleus"/>
    <property type="evidence" value="ECO:0007669"/>
    <property type="project" value="UniProtKB-SubCell"/>
</dbReference>
<comment type="pathway">
    <text evidence="3">tRNA modification; 5-methoxycarbonylmethyl-2-thiouridine-tRNA biosynthesis.</text>
</comment>
<dbReference type="GO" id="GO:0005829">
    <property type="term" value="C:cytosol"/>
    <property type="evidence" value="ECO:0007669"/>
    <property type="project" value="TreeGrafter"/>
</dbReference>
<dbReference type="GO" id="GO:0033588">
    <property type="term" value="C:elongator holoenzyme complex"/>
    <property type="evidence" value="ECO:0007669"/>
    <property type="project" value="InterPro"/>
</dbReference>
<accession>A0A2T3ASM7</accession>
<keyword evidence="7" id="KW-0819">tRNA processing</keyword>
<dbReference type="GO" id="GO:0002098">
    <property type="term" value="P:tRNA wobble uridine modification"/>
    <property type="evidence" value="ECO:0007669"/>
    <property type="project" value="InterPro"/>
</dbReference>
<sequence>MPPSPLQQRRAHNTLLFQKLLNLREGASPFTLVLDTLEQSGAPLIAEFVRRAKVSKSKIIFVSFSTLRKKTPFQTDLFISARGKPLAALRSAIVSHIPPPASSAAAGPPTRILIIIDTLNPLSTTHPAHLSPFLSSLLLAPHISLLATYHLDIPISPSPYHPDPLTTLTYLATALLRPEQLAHVLARKRARDRSLAEPIFGLSEHREGALVSLSKPGERGLVVVMEVRRKSGRGVREVFVFSPTTNITLLDDHPAYALPETGKPEEEEGEQEVQTTFNLGLTEKQRRDREAVVLPYFDAQKDGGGMGPGEGGRILYEMGVEDREDFDDEEDEI</sequence>
<evidence type="ECO:0000313" key="10">
    <source>
        <dbReference type="Proteomes" id="UP000241818"/>
    </source>
</evidence>
<comment type="subcellular location">
    <subcellularLocation>
        <location evidence="2">Cytoplasm</location>
    </subcellularLocation>
    <subcellularLocation>
        <location evidence="1">Nucleus</location>
    </subcellularLocation>
</comment>
<organism evidence="9 10">
    <name type="scientific">Amorphotheca resinae ATCC 22711</name>
    <dbReference type="NCBI Taxonomy" id="857342"/>
    <lineage>
        <taxon>Eukaryota</taxon>
        <taxon>Fungi</taxon>
        <taxon>Dikarya</taxon>
        <taxon>Ascomycota</taxon>
        <taxon>Pezizomycotina</taxon>
        <taxon>Leotiomycetes</taxon>
        <taxon>Helotiales</taxon>
        <taxon>Amorphothecaceae</taxon>
        <taxon>Amorphotheca</taxon>
    </lineage>
</organism>
<dbReference type="OrthoDB" id="166907at2759"/>
<name>A0A2T3ASM7_AMORE</name>
<dbReference type="InterPro" id="IPR019519">
    <property type="entry name" value="Elp5"/>
</dbReference>
<dbReference type="PANTHER" id="PTHR15641:SF1">
    <property type="entry name" value="ELONGATOR COMPLEX PROTEIN 5"/>
    <property type="match status" value="1"/>
</dbReference>
<dbReference type="InParanoid" id="A0A2T3ASM7"/>
<gene>
    <name evidence="9" type="ORF">M430DRAFT_36797</name>
</gene>
<dbReference type="Gene3D" id="3.40.50.300">
    <property type="entry name" value="P-loop containing nucleotide triphosphate hydrolases"/>
    <property type="match status" value="1"/>
</dbReference>
<proteinExistence type="inferred from homology"/>
<evidence type="ECO:0000256" key="3">
    <source>
        <dbReference type="ARBA" id="ARBA00005043"/>
    </source>
</evidence>
<evidence type="ECO:0000256" key="1">
    <source>
        <dbReference type="ARBA" id="ARBA00004123"/>
    </source>
</evidence>
<evidence type="ECO:0000256" key="6">
    <source>
        <dbReference type="ARBA" id="ARBA00022490"/>
    </source>
</evidence>
<dbReference type="CDD" id="cd19496">
    <property type="entry name" value="Elp5"/>
    <property type="match status" value="1"/>
</dbReference>
<evidence type="ECO:0000256" key="8">
    <source>
        <dbReference type="ARBA" id="ARBA00023242"/>
    </source>
</evidence>
<comment type="similarity">
    <text evidence="4">Belongs to the ELP5 family.</text>
</comment>
<dbReference type="PANTHER" id="PTHR15641">
    <property type="entry name" value="ELONGATOR COMPLEX PROTEIN 5"/>
    <property type="match status" value="1"/>
</dbReference>
<dbReference type="Pfam" id="PF10483">
    <property type="entry name" value="Elong_Iki1"/>
    <property type="match status" value="1"/>
</dbReference>
<dbReference type="Proteomes" id="UP000241818">
    <property type="component" value="Unassembled WGS sequence"/>
</dbReference>
<evidence type="ECO:0000256" key="7">
    <source>
        <dbReference type="ARBA" id="ARBA00022694"/>
    </source>
</evidence>
<dbReference type="FunCoup" id="A0A2T3ASM7">
    <property type="interactions" value="984"/>
</dbReference>
<evidence type="ECO:0000256" key="2">
    <source>
        <dbReference type="ARBA" id="ARBA00004496"/>
    </source>
</evidence>
<dbReference type="InterPro" id="IPR027417">
    <property type="entry name" value="P-loop_NTPase"/>
</dbReference>
<dbReference type="UniPathway" id="UPA00988"/>
<dbReference type="GO" id="GO:0000049">
    <property type="term" value="F:tRNA binding"/>
    <property type="evidence" value="ECO:0007669"/>
    <property type="project" value="TreeGrafter"/>
</dbReference>
<dbReference type="RefSeq" id="XP_024717662.1">
    <property type="nucleotide sequence ID" value="XM_024866997.1"/>
</dbReference>
<dbReference type="GeneID" id="36575078"/>
<keyword evidence="6" id="KW-0963">Cytoplasm</keyword>
<dbReference type="STRING" id="857342.A0A2T3ASM7"/>
<dbReference type="EMBL" id="KZ679016">
    <property type="protein sequence ID" value="PSS10483.1"/>
    <property type="molecule type" value="Genomic_DNA"/>
</dbReference>
<keyword evidence="10" id="KW-1185">Reference proteome</keyword>
<keyword evidence="8" id="KW-0539">Nucleus</keyword>
<protein>
    <recommendedName>
        <fullName evidence="5">Elongator complex protein 5</fullName>
    </recommendedName>
</protein>
<evidence type="ECO:0000256" key="5">
    <source>
        <dbReference type="ARBA" id="ARBA00020264"/>
    </source>
</evidence>
<reference evidence="9 10" key="1">
    <citation type="journal article" date="2018" name="New Phytol.">
        <title>Comparative genomics and transcriptomics depict ericoid mycorrhizal fungi as versatile saprotrophs and plant mutualists.</title>
        <authorList>
            <person name="Martino E."/>
            <person name="Morin E."/>
            <person name="Grelet G.A."/>
            <person name="Kuo A."/>
            <person name="Kohler A."/>
            <person name="Daghino S."/>
            <person name="Barry K.W."/>
            <person name="Cichocki N."/>
            <person name="Clum A."/>
            <person name="Dockter R.B."/>
            <person name="Hainaut M."/>
            <person name="Kuo R.C."/>
            <person name="LaButti K."/>
            <person name="Lindahl B.D."/>
            <person name="Lindquist E.A."/>
            <person name="Lipzen A."/>
            <person name="Khouja H.R."/>
            <person name="Magnuson J."/>
            <person name="Murat C."/>
            <person name="Ohm R.A."/>
            <person name="Singer S.W."/>
            <person name="Spatafora J.W."/>
            <person name="Wang M."/>
            <person name="Veneault-Fourrey C."/>
            <person name="Henrissat B."/>
            <person name="Grigoriev I.V."/>
            <person name="Martin F.M."/>
            <person name="Perotto S."/>
        </authorList>
    </citation>
    <scope>NUCLEOTIDE SEQUENCE [LARGE SCALE GENOMIC DNA]</scope>
    <source>
        <strain evidence="9 10">ATCC 22711</strain>
    </source>
</reference>
<dbReference type="AlphaFoldDB" id="A0A2T3ASM7"/>